<keyword evidence="8" id="KW-0723">Serine/threonine-protein kinase</keyword>
<dbReference type="Pfam" id="PF08448">
    <property type="entry name" value="PAS_4"/>
    <property type="match status" value="1"/>
</dbReference>
<evidence type="ECO:0000259" key="7">
    <source>
        <dbReference type="PROSITE" id="PS50113"/>
    </source>
</evidence>
<dbReference type="GO" id="GO:0009882">
    <property type="term" value="F:blue light photoreceptor activity"/>
    <property type="evidence" value="ECO:0007669"/>
    <property type="project" value="UniProtKB-ARBA"/>
</dbReference>
<dbReference type="GO" id="GO:0005524">
    <property type="term" value="F:ATP binding"/>
    <property type="evidence" value="ECO:0007669"/>
    <property type="project" value="InterPro"/>
</dbReference>
<name>A0A2K8SUF7_9NOSO</name>
<dbReference type="InterPro" id="IPR000014">
    <property type="entry name" value="PAS"/>
</dbReference>
<keyword evidence="3 8" id="KW-0418">Kinase</keyword>
<dbReference type="Pfam" id="PF00069">
    <property type="entry name" value="Pkinase"/>
    <property type="match status" value="1"/>
</dbReference>
<dbReference type="InterPro" id="IPR013656">
    <property type="entry name" value="PAS_4"/>
</dbReference>
<dbReference type="SUPFAM" id="SSF56112">
    <property type="entry name" value="Protein kinase-like (PK-like)"/>
    <property type="match status" value="1"/>
</dbReference>
<keyword evidence="4" id="KW-0902">Two-component regulatory system</keyword>
<dbReference type="Gene3D" id="1.10.510.10">
    <property type="entry name" value="Transferase(Phosphotransferase) domain 1"/>
    <property type="match status" value="1"/>
</dbReference>
<dbReference type="SMART" id="SM00220">
    <property type="entry name" value="S_TKc"/>
    <property type="match status" value="1"/>
</dbReference>
<dbReference type="GO" id="GO:0004674">
    <property type="term" value="F:protein serine/threonine kinase activity"/>
    <property type="evidence" value="ECO:0007669"/>
    <property type="project" value="UniProtKB-KW"/>
</dbReference>
<feature type="domain" description="Histidine kinase" evidence="6">
    <location>
        <begin position="1714"/>
        <end position="1969"/>
    </location>
</feature>
<dbReference type="SMART" id="SM00065">
    <property type="entry name" value="GAF"/>
    <property type="match status" value="1"/>
</dbReference>
<keyword evidence="9" id="KW-1185">Reference proteome</keyword>
<dbReference type="NCBIfam" id="TIGR00229">
    <property type="entry name" value="sensory_box"/>
    <property type="match status" value="1"/>
</dbReference>
<dbReference type="InterPro" id="IPR035965">
    <property type="entry name" value="PAS-like_dom_sf"/>
</dbReference>
<dbReference type="PROSITE" id="PS50109">
    <property type="entry name" value="HIS_KIN"/>
    <property type="match status" value="1"/>
</dbReference>
<dbReference type="InterPro" id="IPR027417">
    <property type="entry name" value="P-loop_NTPase"/>
</dbReference>
<evidence type="ECO:0000313" key="9">
    <source>
        <dbReference type="Proteomes" id="UP000232003"/>
    </source>
</evidence>
<dbReference type="Gene3D" id="3.30.565.10">
    <property type="entry name" value="Histidine kinase-like ATPase, C-terminal domain"/>
    <property type="match status" value="1"/>
</dbReference>
<accession>A0A2K8SUF7</accession>
<protein>
    <recommendedName>
        <fullName evidence="2">histidine kinase</fullName>
        <ecNumber evidence="2">2.7.13.3</ecNumber>
    </recommendedName>
</protein>
<dbReference type="PROSITE" id="PS50113">
    <property type="entry name" value="PAC"/>
    <property type="match status" value="1"/>
</dbReference>
<keyword evidence="3 8" id="KW-0808">Transferase</keyword>
<dbReference type="InterPro" id="IPR000719">
    <property type="entry name" value="Prot_kinase_dom"/>
</dbReference>
<dbReference type="KEGG" id="nfl:COO91_04943"/>
<dbReference type="PANTHER" id="PTHR43642:SF1">
    <property type="entry name" value="HYBRID SIGNAL TRANSDUCTION HISTIDINE KINASE G"/>
    <property type="match status" value="1"/>
</dbReference>
<reference evidence="8 9" key="1">
    <citation type="submission" date="2017-11" db="EMBL/GenBank/DDBJ databases">
        <title>Complete genome of a free-living desiccation-tolerant cyanobacterium and its photosynthetic adaptation to extreme terrestrial habitat.</title>
        <authorList>
            <person name="Shang J."/>
        </authorList>
    </citation>
    <scope>NUCLEOTIDE SEQUENCE [LARGE SCALE GENOMIC DNA]</scope>
    <source>
        <strain evidence="8 9">CCNUN1</strain>
    </source>
</reference>
<dbReference type="GO" id="GO:0004673">
    <property type="term" value="F:protein histidine kinase activity"/>
    <property type="evidence" value="ECO:0007669"/>
    <property type="project" value="UniProtKB-EC"/>
</dbReference>
<dbReference type="InterPro" id="IPR041664">
    <property type="entry name" value="AAA_16"/>
</dbReference>
<dbReference type="CDD" id="cd14014">
    <property type="entry name" value="STKc_PknB_like"/>
    <property type="match status" value="1"/>
</dbReference>
<evidence type="ECO:0000256" key="3">
    <source>
        <dbReference type="ARBA" id="ARBA00022777"/>
    </source>
</evidence>
<dbReference type="Gene3D" id="3.30.450.40">
    <property type="match status" value="1"/>
</dbReference>
<dbReference type="PROSITE" id="PS00108">
    <property type="entry name" value="PROTEIN_KINASE_ST"/>
    <property type="match status" value="1"/>
</dbReference>
<dbReference type="InterPro" id="IPR036890">
    <property type="entry name" value="HATPase_C_sf"/>
</dbReference>
<dbReference type="SUPFAM" id="SSF52540">
    <property type="entry name" value="P-loop containing nucleoside triphosphate hydrolases"/>
    <property type="match status" value="1"/>
</dbReference>
<dbReference type="InterPro" id="IPR004358">
    <property type="entry name" value="Sig_transdc_His_kin-like_C"/>
</dbReference>
<dbReference type="Gene3D" id="1.10.287.130">
    <property type="match status" value="1"/>
</dbReference>
<organism evidence="8 9">
    <name type="scientific">Nostoc flagelliforme CCNUN1</name>
    <dbReference type="NCBI Taxonomy" id="2038116"/>
    <lineage>
        <taxon>Bacteria</taxon>
        <taxon>Bacillati</taxon>
        <taxon>Cyanobacteriota</taxon>
        <taxon>Cyanophyceae</taxon>
        <taxon>Nostocales</taxon>
        <taxon>Nostocaceae</taxon>
        <taxon>Nostoc</taxon>
    </lineage>
</organism>
<dbReference type="Gene3D" id="3.30.450.20">
    <property type="entry name" value="PAS domain"/>
    <property type="match status" value="1"/>
</dbReference>
<proteinExistence type="predicted"/>
<feature type="domain" description="PAC" evidence="7">
    <location>
        <begin position="1629"/>
        <end position="1680"/>
    </location>
</feature>
<dbReference type="SMART" id="SM00387">
    <property type="entry name" value="HATPase_c"/>
    <property type="match status" value="1"/>
</dbReference>
<gene>
    <name evidence="8" type="ORF">COO91_04943</name>
</gene>
<dbReference type="InterPro" id="IPR000700">
    <property type="entry name" value="PAS-assoc_C"/>
</dbReference>
<dbReference type="PANTHER" id="PTHR43642">
    <property type="entry name" value="HYBRID SIGNAL TRANSDUCTION HISTIDINE KINASE G"/>
    <property type="match status" value="1"/>
</dbReference>
<comment type="catalytic activity">
    <reaction evidence="1">
        <text>ATP + protein L-histidine = ADP + protein N-phospho-L-histidine.</text>
        <dbReference type="EC" id="2.7.13.3"/>
    </reaction>
</comment>
<evidence type="ECO:0000256" key="1">
    <source>
        <dbReference type="ARBA" id="ARBA00000085"/>
    </source>
</evidence>
<dbReference type="Pfam" id="PF13191">
    <property type="entry name" value="AAA_16"/>
    <property type="match status" value="1"/>
</dbReference>
<dbReference type="InterPro" id="IPR003018">
    <property type="entry name" value="GAF"/>
</dbReference>
<dbReference type="SUPFAM" id="SSF55785">
    <property type="entry name" value="PYP-like sensor domain (PAS domain)"/>
    <property type="match status" value="1"/>
</dbReference>
<dbReference type="InterPro" id="IPR053159">
    <property type="entry name" value="Hybrid_Histidine_Kinase"/>
</dbReference>
<evidence type="ECO:0000259" key="6">
    <source>
        <dbReference type="PROSITE" id="PS50109"/>
    </source>
</evidence>
<dbReference type="InterPro" id="IPR005467">
    <property type="entry name" value="His_kinase_dom"/>
</dbReference>
<dbReference type="EMBL" id="CP024785">
    <property type="protein sequence ID" value="AUB38963.1"/>
    <property type="molecule type" value="Genomic_DNA"/>
</dbReference>
<dbReference type="InterPro" id="IPR029016">
    <property type="entry name" value="GAF-like_dom_sf"/>
</dbReference>
<evidence type="ECO:0000256" key="4">
    <source>
        <dbReference type="ARBA" id="ARBA00023012"/>
    </source>
</evidence>
<dbReference type="InterPro" id="IPR003594">
    <property type="entry name" value="HATPase_dom"/>
</dbReference>
<feature type="domain" description="Protein kinase" evidence="5">
    <location>
        <begin position="11"/>
        <end position="292"/>
    </location>
</feature>
<dbReference type="PROSITE" id="PS50011">
    <property type="entry name" value="PROTEIN_KINASE_DOM"/>
    <property type="match status" value="1"/>
</dbReference>
<sequence length="1969" mass="220193">MDSTLVSIPGYRISEQLYNGSRTLVYRGYRETDSLPVVIKLLKNPYPSFSELVQFRNQYTIAKNLNSPLIIQTYSLQAYQNGYALVMEDFGGISLKEWGTGENLRNLTDFLQIAIALCDALDILYRDRIIHKDIKPANILINPETKQVKLIDFSIASLLPRETQILINPNVLEGTLDYISPEQTGRMNRGIDYRTDFYSLGVTFYDLLTGELPFHSNDPMELVHCHLAKLPPNMNKPHPNPLFTKERVPKAGEVSFVIPQVLCDIVMKLMAKNAEDRYQSALGLKFDLENCLSQLQETGEIKSFPIAQRDVCDRFIIPDKLYGRETEVETLLQAFERVSLGATEMMLVAGFSGIGKTVVVNEVHKPVVKQRGYFIKGKYDQFQRNIPFSAFVQAFRDLMGQLLTESDAQIQQFKTKILAAVGDNGQVIIEVIPELERIIGQQPPATELSGTAAQNRFNLLFQKFTQVFTTEEHPLVMFLDDLQWADSASLMLMQLLMADTGHLFLIGAYRDNEVNPAHPLMLALNDIQKTAAPINTITLAPLSQGQVNQLVADTLKCTESLALTLSLLVTQKTQGNPFFAIQFLKALHQDGLIEFNLESGCWQCDITQINQQAVTDDVVKFMVFQLQRLHESTQNVLQLAACIGNEFDLATLAIVSQESEIETAASLWKALQEGLILPISDVYKFYQDSSLFIDHTLRQGVRVASRIEAPILENSEKRIVSYRFLHDRVQQAAYYLIPDNQKQATHLKIGQLLLQNSSAIEQEEKLFDIALHLNLGQELITQSSEREALARLNFAAGSKAKNSTAYAAARVYLQTGIELLTANCWQDQYELTLSFYVAATEAAYLNADFDGMEQIAVQVLQSAQTILDKVKIFEIQIAAQTAQTRLLEAIAVGRDALLQLGVELPIEPNDAEIGKALQVLASQLEGKRIEELADLPMMADPQAQAAMQLLGMLFASVFQGMPGLLPLISSTMVSLSLQFGNSPASTVGYVLHGMVLCAFLGEVETGYSFGQLALSLLDRLNVREFKSTILILFGGFIQHRQEALRATISTVKAGFTSGMETGDLLHAGYNVCCYSYAVFWSGTELNNLESDIASYNAALTQVKQDSAQTYVNVMRQAAQNFRETPIQPDCLSGIIYDETVMLPKHRQANELTVIAEVYIYKLLLAYSFGDYKSAIAYIEEGKQYLLAVSGLIFVPIFHFYAALTHLALFSTQPEIELSEILAQVQIHQTNLHKWAQDAPMNYLHKWHLVEAEKQRVLGNKARALEYYDRAISFAKGNGYIQEEALSNELAAKFYLDWGKEKVAQAYMQQAYYCYAHWGAKAKVEDLERRYPQLLQSILQQQLINLKPSETIAFRGTSSSTRTSTTGSNSISDVLDFTSVLKAAQAISSSLELEQLVASLTRIILENSGAKKAALILPQKDTWQVRAITFMNHGSNSLIDIQTILKPQSLDNCQDIPVNIIHYVKNTQQTVVIDNCTTDIIGLIGEYMHRTKPQSILCTPIINQGHLVGILYLENQLTQGVFTSDRLSVLNFLCTQAAISLENAQLYNHLQEREKFLSSIYEGVGCLIFVTDVRDNGRFEYTGWSKSCELAMGIPAGEVLGKTPQELMASDEGAVVEQKYLRCFQTGIPITYEECLTFNNQKTWWLTTLSPLKDETGKVYRLVGTTINISDRKQAESAVTEKSQALGTALEDLQQAQLQIVQSEKMSALGNLVAGVAHEMNNPLGFIAASLKQTKPTIADIVEHLKLYQTSLPNPDDQIKEHAEEIDLAYTLEDLPKIIDSMVMACERLKNISTSLRTFSRADKDYKVPFNIHEGIDSTILILKHRLKENEQRPVIEVITDYGNLPQLECFPGQLNQVFMNILANAIDALDESNTGRSFEEIKQNPNRITIKTSWENEGVKIAIADNGKGMNEEVKQKIFDHLFTTKAVGKGTGLGLAIARQIVEETHNGKLTFNSVLGKGTEFFIEMKF</sequence>
<dbReference type="SUPFAM" id="SSF55781">
    <property type="entry name" value="GAF domain-like"/>
    <property type="match status" value="1"/>
</dbReference>
<dbReference type="InterPro" id="IPR008271">
    <property type="entry name" value="Ser/Thr_kinase_AS"/>
</dbReference>
<dbReference type="PRINTS" id="PR00344">
    <property type="entry name" value="BCTRLSENSOR"/>
</dbReference>
<dbReference type="SUPFAM" id="SSF55874">
    <property type="entry name" value="ATPase domain of HSP90 chaperone/DNA topoisomerase II/histidine kinase"/>
    <property type="match status" value="1"/>
</dbReference>
<dbReference type="Gene3D" id="3.30.200.20">
    <property type="entry name" value="Phosphorylase Kinase, domain 1"/>
    <property type="match status" value="1"/>
</dbReference>
<evidence type="ECO:0000313" key="8">
    <source>
        <dbReference type="EMBL" id="AUB38963.1"/>
    </source>
</evidence>
<dbReference type="Pfam" id="PF02518">
    <property type="entry name" value="HATPase_c"/>
    <property type="match status" value="1"/>
</dbReference>
<dbReference type="InterPro" id="IPR011009">
    <property type="entry name" value="Kinase-like_dom_sf"/>
</dbReference>
<dbReference type="EC" id="2.7.13.3" evidence="2"/>
<evidence type="ECO:0000256" key="2">
    <source>
        <dbReference type="ARBA" id="ARBA00012438"/>
    </source>
</evidence>
<dbReference type="RefSeq" id="WP_100900116.1">
    <property type="nucleotide sequence ID" value="NZ_CAWNNC010000001.1"/>
</dbReference>
<dbReference type="OrthoDB" id="573511at2"/>
<dbReference type="Pfam" id="PF01590">
    <property type="entry name" value="GAF"/>
    <property type="match status" value="1"/>
</dbReference>
<dbReference type="Gene3D" id="3.40.50.300">
    <property type="entry name" value="P-loop containing nucleotide triphosphate hydrolases"/>
    <property type="match status" value="1"/>
</dbReference>
<evidence type="ECO:0000259" key="5">
    <source>
        <dbReference type="PROSITE" id="PS50011"/>
    </source>
</evidence>
<dbReference type="GO" id="GO:0000160">
    <property type="term" value="P:phosphorelay signal transduction system"/>
    <property type="evidence" value="ECO:0007669"/>
    <property type="project" value="UniProtKB-KW"/>
</dbReference>
<dbReference type="Proteomes" id="UP000232003">
    <property type="component" value="Chromosome"/>
</dbReference>